<protein>
    <submittedName>
        <fullName evidence="1">Uncharacterized protein</fullName>
    </submittedName>
</protein>
<proteinExistence type="predicted"/>
<dbReference type="STRING" id="1325564.NSJP_3747"/>
<evidence type="ECO:0000313" key="2">
    <source>
        <dbReference type="Proteomes" id="UP000192042"/>
    </source>
</evidence>
<gene>
    <name evidence="1" type="ORF">NSJP_3747</name>
</gene>
<dbReference type="Proteomes" id="UP000192042">
    <property type="component" value="Chromosome I"/>
</dbReference>
<organism evidence="1 2">
    <name type="scientific">Nitrospira japonica</name>
    <dbReference type="NCBI Taxonomy" id="1325564"/>
    <lineage>
        <taxon>Bacteria</taxon>
        <taxon>Pseudomonadati</taxon>
        <taxon>Nitrospirota</taxon>
        <taxon>Nitrospiria</taxon>
        <taxon>Nitrospirales</taxon>
        <taxon>Nitrospiraceae</taxon>
        <taxon>Nitrospira</taxon>
    </lineage>
</organism>
<dbReference type="RefSeq" id="WP_155970374.1">
    <property type="nucleotide sequence ID" value="NZ_LT828648.1"/>
</dbReference>
<dbReference type="EMBL" id="LT828648">
    <property type="protein sequence ID" value="SLM49914.1"/>
    <property type="molecule type" value="Genomic_DNA"/>
</dbReference>
<dbReference type="AlphaFoldDB" id="A0A1W1IA66"/>
<dbReference type="OrthoDB" id="9800123at2"/>
<accession>A0A1W1IA66</accession>
<evidence type="ECO:0000313" key="1">
    <source>
        <dbReference type="EMBL" id="SLM49914.1"/>
    </source>
</evidence>
<reference evidence="1 2" key="1">
    <citation type="submission" date="2017-03" db="EMBL/GenBank/DDBJ databases">
        <authorList>
            <person name="Afonso C.L."/>
            <person name="Miller P.J."/>
            <person name="Scott M.A."/>
            <person name="Spackman E."/>
            <person name="Goraichik I."/>
            <person name="Dimitrov K.M."/>
            <person name="Suarez D.L."/>
            <person name="Swayne D.E."/>
        </authorList>
    </citation>
    <scope>NUCLEOTIDE SEQUENCE [LARGE SCALE GENOMIC DNA]</scope>
    <source>
        <strain evidence="1">Genome sequencing of Nitrospira japonica strain NJ11</strain>
    </source>
</reference>
<name>A0A1W1IA66_9BACT</name>
<dbReference type="KEGG" id="nja:NSJP_3747"/>
<sequence length="66" mass="7474">MQKQVGKIGAIRRELRGKACPCCGSRTYQLVLRSDLPAQSGKLFARCTQCHRPRGIDEDLGRILWM</sequence>
<keyword evidence="2" id="KW-1185">Reference proteome</keyword>